<gene>
    <name evidence="3" type="ORF">NOCA2210019</name>
</gene>
<sequence>MSLESTSARTMRWRAARVIAKHQSEGWALIAESQGPLRTTIIFERPTVAKRRGLRVVTAGIIAVVLVLGGFTAFKLAPSKFASATDRIPGVALDGDRDGIPDADEIAGWRTQAGADVRTDPSDPDSDGDGLSDGDEAGPASGDVDGETTYAGRSDPNRVDTDSDGLTDAVETGDVGDPASARSATYIVSNPLEVDSDHDGIVDGDEFFLDMDPLAPDSDDDGLLDQDELDFGSDPTNANPDDDSYSDSQEFERGSNPLSYDLTGDERVAAGKAGLKYGDCDECALDAGLRAEQIESAEYLAGHLASGVAGYGDVRDLALNLWKREFLDAGLSGLGLLPAIGDSSKAVALLSKFARRGDRAEQAVRDVTDRLPLSASVKNRILASLSSRVGKLPFELAGGPTTYVVYKGENYIGITTDFERRLAQHARAGRSFIPVPIPGASGLSRGEARAIEQACIDQGGLMSSNGSLENRINSIDPNHDYFTAAVDFGLARLKEVGGTCPVTTQR</sequence>
<dbReference type="PROSITE" id="PS00018">
    <property type="entry name" value="EF_HAND_1"/>
    <property type="match status" value="1"/>
</dbReference>
<dbReference type="InterPro" id="IPR018247">
    <property type="entry name" value="EF_Hand_1_Ca_BS"/>
</dbReference>
<evidence type="ECO:0000256" key="2">
    <source>
        <dbReference type="SAM" id="Phobius"/>
    </source>
</evidence>
<dbReference type="AlphaFoldDB" id="A0A2P2BY44"/>
<accession>A0A2P2BY44</accession>
<dbReference type="EMBL" id="CZKA01000014">
    <property type="protein sequence ID" value="CUR54669.1"/>
    <property type="molecule type" value="Genomic_DNA"/>
</dbReference>
<name>A0A2P2BY44_9ZZZZ</name>
<feature type="region of interest" description="Disordered" evidence="1">
    <location>
        <begin position="204"/>
        <end position="262"/>
    </location>
</feature>
<feature type="region of interest" description="Disordered" evidence="1">
    <location>
        <begin position="109"/>
        <end position="181"/>
    </location>
</feature>
<feature type="transmembrane region" description="Helical" evidence="2">
    <location>
        <begin position="54"/>
        <end position="74"/>
    </location>
</feature>
<keyword evidence="2" id="KW-0812">Transmembrane</keyword>
<dbReference type="PANTHER" id="PTHR37467">
    <property type="entry name" value="EXPORTED CALCIUM-BINDING GLYCOPROTEIN-RELATED"/>
    <property type="match status" value="1"/>
</dbReference>
<proteinExistence type="predicted"/>
<feature type="compositionally biased region" description="Acidic residues" evidence="1">
    <location>
        <begin position="217"/>
        <end position="231"/>
    </location>
</feature>
<dbReference type="CDD" id="cd20742">
    <property type="entry name" value="FIX_vWA-like"/>
    <property type="match status" value="1"/>
</dbReference>
<reference evidence="3" key="1">
    <citation type="submission" date="2015-08" db="EMBL/GenBank/DDBJ databases">
        <authorList>
            <person name="Babu N.S."/>
            <person name="Beckwith C.J."/>
            <person name="Beseler K.G."/>
            <person name="Brison A."/>
            <person name="Carone J.V."/>
            <person name="Caskin T.P."/>
            <person name="Diamond M."/>
            <person name="Durham M.E."/>
            <person name="Foxe J.M."/>
            <person name="Go M."/>
            <person name="Henderson B.A."/>
            <person name="Jones I.B."/>
            <person name="McGettigan J.A."/>
            <person name="Micheletti S.J."/>
            <person name="Nasrallah M.E."/>
            <person name="Ortiz D."/>
            <person name="Piller C.R."/>
            <person name="Privatt S.R."/>
            <person name="Schneider S.L."/>
            <person name="Sharp S."/>
            <person name="Smith T.C."/>
            <person name="Stanton J.D."/>
            <person name="Ullery H.E."/>
            <person name="Wilson R.J."/>
            <person name="Serrano M.G."/>
            <person name="Buck G."/>
            <person name="Lee V."/>
            <person name="Wang Y."/>
            <person name="Carvalho R."/>
            <person name="Voegtly L."/>
            <person name="Shi R."/>
            <person name="Duckworth R."/>
            <person name="Johnson A."/>
            <person name="Loviza R."/>
            <person name="Walstead R."/>
            <person name="Shah Z."/>
            <person name="Kiflezghi M."/>
            <person name="Wade K."/>
            <person name="Ball S.L."/>
            <person name="Bradley K.W."/>
            <person name="Asai D.J."/>
            <person name="Bowman C.A."/>
            <person name="Russell D.A."/>
            <person name="Pope W.H."/>
            <person name="Jacobs-Sera D."/>
            <person name="Hendrix R.W."/>
            <person name="Hatfull G.F."/>
        </authorList>
    </citation>
    <scope>NUCLEOTIDE SEQUENCE</scope>
</reference>
<feature type="compositionally biased region" description="Acidic residues" evidence="1">
    <location>
        <begin position="122"/>
        <end position="136"/>
    </location>
</feature>
<dbReference type="InterPro" id="IPR053180">
    <property type="entry name" value="Ca-binding_acidic-repeat"/>
</dbReference>
<dbReference type="PANTHER" id="PTHR37467:SF1">
    <property type="entry name" value="EXPORTED CALCIUM-BINDING GLYCOPROTEIN"/>
    <property type="match status" value="1"/>
</dbReference>
<organism evidence="3">
    <name type="scientific">metagenome</name>
    <dbReference type="NCBI Taxonomy" id="256318"/>
    <lineage>
        <taxon>unclassified sequences</taxon>
        <taxon>metagenomes</taxon>
    </lineage>
</organism>
<keyword evidence="2" id="KW-0472">Membrane</keyword>
<evidence type="ECO:0000256" key="1">
    <source>
        <dbReference type="SAM" id="MobiDB-lite"/>
    </source>
</evidence>
<keyword evidence="2" id="KW-1133">Transmembrane helix</keyword>
<evidence type="ECO:0000313" key="3">
    <source>
        <dbReference type="EMBL" id="CUR54669.1"/>
    </source>
</evidence>
<protein>
    <submittedName>
        <fullName evidence="3">Uncharacterized protein</fullName>
    </submittedName>
</protein>